<dbReference type="KEGG" id="same:SAMCFNEI73_pC1390"/>
<reference evidence="6 7" key="1">
    <citation type="submission" date="2015-10" db="EMBL/GenBank/DDBJ databases">
        <title>Genomic differences between typical nodule nitrogen-fixing rhizobial strains and those coming from bean seeds.</title>
        <authorList>
            <person name="Peralta H."/>
            <person name="Aguilar-Vera A."/>
            <person name="Diaz R."/>
            <person name="Mora Y."/>
            <person name="Martinez-Batallar G."/>
            <person name="Salazar E."/>
            <person name="Vargas-Lagunas C."/>
            <person name="Encarnacion S."/>
            <person name="Girard L."/>
            <person name="Mora J."/>
        </authorList>
    </citation>
    <scope>NUCLEOTIDE SEQUENCE [LARGE SCALE GENOMIC DNA]</scope>
    <source>
        <strain evidence="6 7">CFNEI 73</strain>
        <plasmid evidence="6 7">C</plasmid>
    </source>
</reference>
<evidence type="ECO:0000313" key="7">
    <source>
        <dbReference type="Proteomes" id="UP000182306"/>
    </source>
</evidence>
<keyword evidence="6" id="KW-0614">Plasmid</keyword>
<dbReference type="AlphaFoldDB" id="A0A1L3LYA1"/>
<sequence>MTSLLSRSTTVLKATIAGLLSLMALSLPTFAAERVIIASTGGAYDKALQAAWFDPFTKATGIEVVTVAATNAEMRAKAAAMVKTGNVSWDLYLDGEIQAASKAHREVTEDLTDFCRQFAGREDLSANACSAGGALLQSTATLLAYRIGEAGEPVPETWADMWDTEKFPGERAFPNFDDPWRVMAAALLADGVKRDELFPLDIDRALAKLEQIRPSVSLWWKTGDQSVQGFRNREYSLGQIWLTRAKAMHNEGLPIAWSYNASFLVGDRIALLKGAPHRENALKLMAFWLNSPQAQAKACEVLSCTPPSSEAIAMMSDEARKTMPQGDDVRDYVIIPDAEWINANAAMMLQRWNEWIR</sequence>
<accession>A0A1L3LYA1</accession>
<organism evidence="6 7">
    <name type="scientific">Sinorhizobium americanum</name>
    <dbReference type="NCBI Taxonomy" id="194963"/>
    <lineage>
        <taxon>Bacteria</taxon>
        <taxon>Pseudomonadati</taxon>
        <taxon>Pseudomonadota</taxon>
        <taxon>Alphaproteobacteria</taxon>
        <taxon>Hyphomicrobiales</taxon>
        <taxon>Rhizobiaceae</taxon>
        <taxon>Sinorhizobium/Ensifer group</taxon>
        <taxon>Sinorhizobium</taxon>
    </lineage>
</organism>
<dbReference type="OrthoDB" id="9815444at2"/>
<evidence type="ECO:0000256" key="1">
    <source>
        <dbReference type="ARBA" id="ARBA00004418"/>
    </source>
</evidence>
<protein>
    <submittedName>
        <fullName evidence="6">Transporter AttC</fullName>
    </submittedName>
</protein>
<dbReference type="PANTHER" id="PTHR30006">
    <property type="entry name" value="THIAMINE-BINDING PERIPLASMIC PROTEIN-RELATED"/>
    <property type="match status" value="1"/>
</dbReference>
<name>A0A1L3LYA1_9HYPH</name>
<dbReference type="GO" id="GO:0030288">
    <property type="term" value="C:outer membrane-bounded periplasmic space"/>
    <property type="evidence" value="ECO:0007669"/>
    <property type="project" value="TreeGrafter"/>
</dbReference>
<evidence type="ECO:0000313" key="6">
    <source>
        <dbReference type="EMBL" id="APG95095.1"/>
    </source>
</evidence>
<dbReference type="GO" id="GO:0030976">
    <property type="term" value="F:thiamine pyrophosphate binding"/>
    <property type="evidence" value="ECO:0007669"/>
    <property type="project" value="TreeGrafter"/>
</dbReference>
<dbReference type="EMBL" id="CP013110">
    <property type="protein sequence ID" value="APG95095.1"/>
    <property type="molecule type" value="Genomic_DNA"/>
</dbReference>
<geneLocation type="plasmid" evidence="6 7">
    <name>C</name>
</geneLocation>
<dbReference type="PANTHER" id="PTHR30006:SF3">
    <property type="entry name" value="THIAMINE-BINDING PERIPLASMIC PROTEIN"/>
    <property type="match status" value="1"/>
</dbReference>
<dbReference type="Pfam" id="PF13416">
    <property type="entry name" value="SBP_bac_8"/>
    <property type="match status" value="1"/>
</dbReference>
<dbReference type="GO" id="GO:0030975">
    <property type="term" value="F:thiamine binding"/>
    <property type="evidence" value="ECO:0007669"/>
    <property type="project" value="TreeGrafter"/>
</dbReference>
<comment type="subcellular location">
    <subcellularLocation>
        <location evidence="1">Periplasm</location>
    </subcellularLocation>
</comment>
<dbReference type="SUPFAM" id="SSF53850">
    <property type="entry name" value="Periplasmic binding protein-like II"/>
    <property type="match status" value="1"/>
</dbReference>
<proteinExistence type="inferred from homology"/>
<evidence type="ECO:0000256" key="2">
    <source>
        <dbReference type="ARBA" id="ARBA00008520"/>
    </source>
</evidence>
<dbReference type="Proteomes" id="UP000182306">
    <property type="component" value="Plasmid C"/>
</dbReference>
<evidence type="ECO:0000256" key="4">
    <source>
        <dbReference type="ARBA" id="ARBA00022729"/>
    </source>
</evidence>
<evidence type="ECO:0000256" key="3">
    <source>
        <dbReference type="ARBA" id="ARBA00022448"/>
    </source>
</evidence>
<dbReference type="Gene3D" id="3.40.190.10">
    <property type="entry name" value="Periplasmic binding protein-like II"/>
    <property type="match status" value="2"/>
</dbReference>
<dbReference type="GO" id="GO:0015888">
    <property type="term" value="P:thiamine transport"/>
    <property type="evidence" value="ECO:0007669"/>
    <property type="project" value="TreeGrafter"/>
</dbReference>
<comment type="similarity">
    <text evidence="2">Belongs to the bacterial solute-binding protein 1 family.</text>
</comment>
<dbReference type="CDD" id="cd13589">
    <property type="entry name" value="PBP2_polyamine_RpCGA009"/>
    <property type="match status" value="1"/>
</dbReference>
<evidence type="ECO:0000256" key="5">
    <source>
        <dbReference type="ARBA" id="ARBA00022764"/>
    </source>
</evidence>
<keyword evidence="4" id="KW-0732">Signal</keyword>
<keyword evidence="3" id="KW-0813">Transport</keyword>
<dbReference type="InterPro" id="IPR006059">
    <property type="entry name" value="SBP"/>
</dbReference>
<gene>
    <name evidence="6" type="primary">attC</name>
    <name evidence="6" type="ORF">SAMCFNEI73_pC1390</name>
</gene>
<keyword evidence="7" id="KW-1185">Reference proteome</keyword>
<dbReference type="RefSeq" id="WP_064254696.1">
    <property type="nucleotide sequence ID" value="NZ_CP013110.1"/>
</dbReference>
<keyword evidence="5" id="KW-0574">Periplasm</keyword>